<evidence type="ECO:0000313" key="2">
    <source>
        <dbReference type="EMBL" id="OBU02546.1"/>
    </source>
</evidence>
<reference evidence="2 3" key="1">
    <citation type="submission" date="2016-06" db="EMBL/GenBank/DDBJ databases">
        <authorList>
            <person name="Kjaerup R.B."/>
            <person name="Dalgaard T.S."/>
            <person name="Juul-Madsen H.R."/>
        </authorList>
    </citation>
    <scope>NUCLEOTIDE SEQUENCE [LARGE SCALE GENOMIC DNA]</scope>
    <source>
        <strain evidence="2 3">GCSL-Mp3</strain>
    </source>
</reference>
<dbReference type="EMBL" id="LZEX01000045">
    <property type="protein sequence ID" value="OBU02546.1"/>
    <property type="molecule type" value="Genomic_DNA"/>
</dbReference>
<comment type="caution">
    <text evidence="2">The sequence shown here is derived from an EMBL/GenBank/DDBJ whole genome shotgun (WGS) entry which is preliminary data.</text>
</comment>
<dbReference type="RefSeq" id="WP_067426632.1">
    <property type="nucleotide sequence ID" value="NZ_LZEX01000045.1"/>
</dbReference>
<protein>
    <submittedName>
        <fullName evidence="2">Enhances serine sensitivity</fullName>
    </submittedName>
</protein>
<sequence>MADTLPAEPQEVMIEQGTALLLSVPDKIPEDVLGALSGIFKQHKPVRRAFWVMAQEKDDKSGDGQVLLIALEFSDESGIDTIISEAAQAAMAHLGDGEHIDFCLLNPDENDGLTHFLTQHTSAFYQRRLGGWLRNAIPVTEMK</sequence>
<dbReference type="Pfam" id="PF14581">
    <property type="entry name" value="SseB_C"/>
    <property type="match status" value="1"/>
</dbReference>
<dbReference type="Proteomes" id="UP000092247">
    <property type="component" value="Unassembled WGS sequence"/>
</dbReference>
<dbReference type="STRING" id="368603.AYY16_01850"/>
<evidence type="ECO:0000313" key="3">
    <source>
        <dbReference type="Proteomes" id="UP000092247"/>
    </source>
</evidence>
<evidence type="ECO:0000259" key="1">
    <source>
        <dbReference type="Pfam" id="PF14581"/>
    </source>
</evidence>
<gene>
    <name evidence="2" type="ORF">AYY17_12920</name>
</gene>
<proteinExistence type="predicted"/>
<feature type="domain" description="SseB protein C-terminal" evidence="1">
    <location>
        <begin position="14"/>
        <end position="127"/>
    </location>
</feature>
<name>A0A1B8H0F1_9GAMM</name>
<dbReference type="AlphaFoldDB" id="A0A1B8H0F1"/>
<dbReference type="InterPro" id="IPR027945">
    <property type="entry name" value="SseB_C"/>
</dbReference>
<accession>A0A1B8H0F1</accession>
<organism evidence="2 3">
    <name type="scientific">Morganella psychrotolerans</name>
    <dbReference type="NCBI Taxonomy" id="368603"/>
    <lineage>
        <taxon>Bacteria</taxon>
        <taxon>Pseudomonadati</taxon>
        <taxon>Pseudomonadota</taxon>
        <taxon>Gammaproteobacteria</taxon>
        <taxon>Enterobacterales</taxon>
        <taxon>Morganellaceae</taxon>
        <taxon>Morganella</taxon>
    </lineage>
</organism>